<dbReference type="InterPro" id="IPR024962">
    <property type="entry name" value="YukD-like"/>
</dbReference>
<evidence type="ECO:0000256" key="2">
    <source>
        <dbReference type="ARBA" id="ARBA00006162"/>
    </source>
</evidence>
<organism evidence="9 10">
    <name type="scientific">Paractinoplanes hotanensis</name>
    <dbReference type="NCBI Taxonomy" id="2906497"/>
    <lineage>
        <taxon>Bacteria</taxon>
        <taxon>Bacillati</taxon>
        <taxon>Actinomycetota</taxon>
        <taxon>Actinomycetes</taxon>
        <taxon>Micromonosporales</taxon>
        <taxon>Micromonosporaceae</taxon>
        <taxon>Paractinoplanes</taxon>
    </lineage>
</organism>
<reference evidence="9 10" key="1">
    <citation type="submission" date="2022-06" db="EMBL/GenBank/DDBJ databases">
        <title>Actinoplanes abujensis sp. nov., isolated from Nigerian arid soil.</title>
        <authorList>
            <person name="Ding P."/>
        </authorList>
    </citation>
    <scope>NUCLEOTIDE SEQUENCE [LARGE SCALE GENOMIC DNA]</scope>
    <source>
        <strain evidence="10">TRM88002</strain>
    </source>
</reference>
<feature type="transmembrane region" description="Helical" evidence="7">
    <location>
        <begin position="235"/>
        <end position="255"/>
    </location>
</feature>
<feature type="transmembrane region" description="Helical" evidence="7">
    <location>
        <begin position="118"/>
        <end position="139"/>
    </location>
</feature>
<feature type="transmembrane region" description="Helical" evidence="7">
    <location>
        <begin position="400"/>
        <end position="418"/>
    </location>
</feature>
<protein>
    <submittedName>
        <fullName evidence="9">Type VII secretion integral membrane protein EccD</fullName>
    </submittedName>
</protein>
<dbReference type="Gene3D" id="3.10.20.90">
    <property type="entry name" value="Phosphatidylinositol 3-kinase Catalytic Subunit, Chain A, domain 1"/>
    <property type="match status" value="1"/>
</dbReference>
<gene>
    <name evidence="9" type="primary">eccD</name>
    <name evidence="9" type="ORF">LXN57_42615</name>
</gene>
<keyword evidence="6 7" id="KW-0472">Membrane</keyword>
<feature type="transmembrane region" description="Helical" evidence="7">
    <location>
        <begin position="374"/>
        <end position="394"/>
    </location>
</feature>
<dbReference type="InterPro" id="IPR006707">
    <property type="entry name" value="T7SS_EccD"/>
</dbReference>
<comment type="caution">
    <text evidence="9">The sequence shown here is derived from an EMBL/GenBank/DDBJ whole genome shotgun (WGS) entry which is preliminary data.</text>
</comment>
<dbReference type="Pfam" id="PF19053">
    <property type="entry name" value="EccD"/>
    <property type="match status" value="1"/>
</dbReference>
<feature type="transmembrane region" description="Helical" evidence="7">
    <location>
        <begin position="209"/>
        <end position="228"/>
    </location>
</feature>
<feature type="transmembrane region" description="Helical" evidence="7">
    <location>
        <begin position="173"/>
        <end position="197"/>
    </location>
</feature>
<evidence type="ECO:0000256" key="3">
    <source>
        <dbReference type="ARBA" id="ARBA00022475"/>
    </source>
</evidence>
<evidence type="ECO:0000256" key="4">
    <source>
        <dbReference type="ARBA" id="ARBA00022692"/>
    </source>
</evidence>
<dbReference type="NCBIfam" id="TIGR03920">
    <property type="entry name" value="T7SS_EccD"/>
    <property type="match status" value="1"/>
</dbReference>
<keyword evidence="10" id="KW-1185">Reference proteome</keyword>
<name>A0ABT0YDX2_9ACTN</name>
<feature type="domain" description="EccD-like transmembrane" evidence="8">
    <location>
        <begin position="120"/>
        <end position="462"/>
    </location>
</feature>
<accession>A0ABT0YDX2</accession>
<evidence type="ECO:0000313" key="9">
    <source>
        <dbReference type="EMBL" id="MCM4084247.1"/>
    </source>
</evidence>
<feature type="transmembrane region" description="Helical" evidence="7">
    <location>
        <begin position="439"/>
        <end position="459"/>
    </location>
</feature>
<keyword evidence="5 7" id="KW-1133">Transmembrane helix</keyword>
<feature type="transmembrane region" description="Helical" evidence="7">
    <location>
        <begin position="145"/>
        <end position="166"/>
    </location>
</feature>
<evidence type="ECO:0000259" key="8">
    <source>
        <dbReference type="Pfam" id="PF19053"/>
    </source>
</evidence>
<evidence type="ECO:0000256" key="7">
    <source>
        <dbReference type="SAM" id="Phobius"/>
    </source>
</evidence>
<sequence>MSASAAEMCRLVVHGPGRRMEVAVPAEVPIADLFPALLRHLGDNVADAGLAHGGWVLQQLGAPPLDEESSVAALGLRDGDSLHLRPRSEQIPPVHFDDLADGIATGVGGRSGLWRPEMIRWTGLGVLVVLLALGLVVVAAPGPQAARAVAAGLLSLICLAGAFGFGRAAADRGFAVAAAFAGIAYAGLAGWLAPAIARGNDVTGNAAPLLFAGAVAVAGAALLAGVVLGRTGPVVVAVVSAALFVAIGAGLAVYLEVAAGTAGAVVAVLATVLTVVVPMTAFRLARIHLAPLPTEPEHLQEEIDPEPSEVLLAQTARADRYMTGLYAGNGVAAGGSVVLLAAAGGWASWTLVALVAVTRLLALRPMTSAWHRLALAVPALLGIGVIGVLALATTAPLPRLTVVVVLLPAAAVMLFWLGRDLPDRRIMPYWGRIGDIAQLLSTVAMLPILLAVLGAYGAARALGG</sequence>
<keyword evidence="4 7" id="KW-0812">Transmembrane</keyword>
<proteinExistence type="inferred from homology"/>
<comment type="similarity">
    <text evidence="2">Belongs to the EccD/Snm4 family.</text>
</comment>
<evidence type="ECO:0000313" key="10">
    <source>
        <dbReference type="Proteomes" id="UP001523216"/>
    </source>
</evidence>
<dbReference type="PIRSF" id="PIRSF017804">
    <property type="entry name" value="Secretion_EccD1"/>
    <property type="match status" value="1"/>
</dbReference>
<comment type="subcellular location">
    <subcellularLocation>
        <location evidence="1">Cell membrane</location>
        <topology evidence="1">Multi-pass membrane protein</topology>
    </subcellularLocation>
</comment>
<dbReference type="InterPro" id="IPR044049">
    <property type="entry name" value="EccD_transm"/>
</dbReference>
<dbReference type="Proteomes" id="UP001523216">
    <property type="component" value="Unassembled WGS sequence"/>
</dbReference>
<feature type="transmembrane region" description="Helical" evidence="7">
    <location>
        <begin position="321"/>
        <end position="340"/>
    </location>
</feature>
<keyword evidence="3" id="KW-1003">Cell membrane</keyword>
<dbReference type="EMBL" id="JAMQOL010000074">
    <property type="protein sequence ID" value="MCM4084247.1"/>
    <property type="molecule type" value="Genomic_DNA"/>
</dbReference>
<dbReference type="Pfam" id="PF08817">
    <property type="entry name" value="YukD"/>
    <property type="match status" value="1"/>
</dbReference>
<evidence type="ECO:0000256" key="5">
    <source>
        <dbReference type="ARBA" id="ARBA00022989"/>
    </source>
</evidence>
<evidence type="ECO:0000256" key="1">
    <source>
        <dbReference type="ARBA" id="ARBA00004651"/>
    </source>
</evidence>
<feature type="transmembrane region" description="Helical" evidence="7">
    <location>
        <begin position="346"/>
        <end position="362"/>
    </location>
</feature>
<dbReference type="RefSeq" id="WP_251804000.1">
    <property type="nucleotide sequence ID" value="NZ_JAMQOL010000074.1"/>
</dbReference>
<evidence type="ECO:0000256" key="6">
    <source>
        <dbReference type="ARBA" id="ARBA00023136"/>
    </source>
</evidence>
<feature type="transmembrane region" description="Helical" evidence="7">
    <location>
        <begin position="261"/>
        <end position="282"/>
    </location>
</feature>